<comment type="caution">
    <text evidence="2">The sequence shown here is derived from an EMBL/GenBank/DDBJ whole genome shotgun (WGS) entry which is preliminary data.</text>
</comment>
<evidence type="ECO:0000313" key="2">
    <source>
        <dbReference type="EMBL" id="KAK7465934.1"/>
    </source>
</evidence>
<dbReference type="EMBL" id="JACVVK020000564">
    <property type="protein sequence ID" value="KAK7465934.1"/>
    <property type="molecule type" value="Genomic_DNA"/>
</dbReference>
<accession>A0ABD0J8P0</accession>
<gene>
    <name evidence="2" type="ORF">BaRGS_00037512</name>
</gene>
<dbReference type="AlphaFoldDB" id="A0ABD0J8P0"/>
<name>A0ABD0J8P0_9CAEN</name>
<sequence>MREEGVLIATVHNCPNTAKTAHKAPALSKYVYYVIADDLWRLAFVSCREPFDAGLASRLSALSTAVNTINPGFGPSDARHRRTGRLNRSGAKARMTTGDFR</sequence>
<feature type="region of interest" description="Disordered" evidence="1">
    <location>
        <begin position="72"/>
        <end position="101"/>
    </location>
</feature>
<dbReference type="Proteomes" id="UP001519460">
    <property type="component" value="Unassembled WGS sequence"/>
</dbReference>
<proteinExistence type="predicted"/>
<protein>
    <submittedName>
        <fullName evidence="2">Uncharacterized protein</fullName>
    </submittedName>
</protein>
<evidence type="ECO:0000313" key="3">
    <source>
        <dbReference type="Proteomes" id="UP001519460"/>
    </source>
</evidence>
<evidence type="ECO:0000256" key="1">
    <source>
        <dbReference type="SAM" id="MobiDB-lite"/>
    </source>
</evidence>
<organism evidence="2 3">
    <name type="scientific">Batillaria attramentaria</name>
    <dbReference type="NCBI Taxonomy" id="370345"/>
    <lineage>
        <taxon>Eukaryota</taxon>
        <taxon>Metazoa</taxon>
        <taxon>Spiralia</taxon>
        <taxon>Lophotrochozoa</taxon>
        <taxon>Mollusca</taxon>
        <taxon>Gastropoda</taxon>
        <taxon>Caenogastropoda</taxon>
        <taxon>Sorbeoconcha</taxon>
        <taxon>Cerithioidea</taxon>
        <taxon>Batillariidae</taxon>
        <taxon>Batillaria</taxon>
    </lineage>
</organism>
<keyword evidence="3" id="KW-1185">Reference proteome</keyword>
<reference evidence="2 3" key="1">
    <citation type="journal article" date="2023" name="Sci. Data">
        <title>Genome assembly of the Korean intertidal mud-creeper Batillaria attramentaria.</title>
        <authorList>
            <person name="Patra A.K."/>
            <person name="Ho P.T."/>
            <person name="Jun S."/>
            <person name="Lee S.J."/>
            <person name="Kim Y."/>
            <person name="Won Y.J."/>
        </authorList>
    </citation>
    <scope>NUCLEOTIDE SEQUENCE [LARGE SCALE GENOMIC DNA]</scope>
    <source>
        <strain evidence="2">Wonlab-2016</strain>
    </source>
</reference>